<evidence type="ECO:0000256" key="8">
    <source>
        <dbReference type="ARBA" id="ARBA00022840"/>
    </source>
</evidence>
<comment type="pathway">
    <text evidence="1">Cofactor biosynthesis; tetrahydrofolate biosynthesis; 2-amino-4-hydroxy-6-hydroxymethyl-7,8-dihydropteridine diphosphate from 7,8-dihydroneopterin triphosphate: step 4/4.</text>
</comment>
<evidence type="ECO:0000256" key="10">
    <source>
        <dbReference type="ARBA" id="ARBA00029409"/>
    </source>
</evidence>
<gene>
    <name evidence="14" type="ORF">J2Z17_002437</name>
</gene>
<dbReference type="GO" id="GO:0003848">
    <property type="term" value="F:2-amino-4-hydroxy-6-hydroxymethyldihydropteridine diphosphokinase activity"/>
    <property type="evidence" value="ECO:0007669"/>
    <property type="project" value="UniProtKB-EC"/>
</dbReference>
<comment type="caution">
    <text evidence="14">The sequence shown here is derived from an EMBL/GenBank/DDBJ whole genome shotgun (WGS) entry which is preliminary data.</text>
</comment>
<evidence type="ECO:0000256" key="5">
    <source>
        <dbReference type="ARBA" id="ARBA00022679"/>
    </source>
</evidence>
<dbReference type="PANTHER" id="PTHR43071">
    <property type="entry name" value="2-AMINO-4-HYDROXY-6-HYDROXYMETHYLDIHYDROPTERIDINE PYROPHOSPHOKINASE"/>
    <property type="match status" value="1"/>
</dbReference>
<comment type="similarity">
    <text evidence="2">Belongs to the HPPK family.</text>
</comment>
<evidence type="ECO:0000256" key="1">
    <source>
        <dbReference type="ARBA" id="ARBA00005051"/>
    </source>
</evidence>
<keyword evidence="15" id="KW-1185">Reference proteome</keyword>
<sequence length="180" mass="19971">MKPPAEETPDAGSWVRATLGLGGNVGDPRTAMARALRHVEAHADCRVLEVSRLYRTPPWGKTDQPDFLNACVLIETRMPPQALLEFCLSIERALKRVRGDRWGPRTLDIDILTYDDRDVSSDTLAIPHPRITERAFVLVPLADIAPKLMIAGKPVDQWVATIEHGAIAAETLAGDWWMAE</sequence>
<dbReference type="Gene3D" id="3.30.70.560">
    <property type="entry name" value="7,8-Dihydro-6-hydroxymethylpterin-pyrophosphokinase HPPK"/>
    <property type="match status" value="1"/>
</dbReference>
<dbReference type="CDD" id="cd00483">
    <property type="entry name" value="HPPK"/>
    <property type="match status" value="1"/>
</dbReference>
<evidence type="ECO:0000313" key="15">
    <source>
        <dbReference type="Proteomes" id="UP000759443"/>
    </source>
</evidence>
<dbReference type="InterPro" id="IPR035907">
    <property type="entry name" value="Hppk_sf"/>
</dbReference>
<name>A0ABS4DZ78_9HYPH</name>
<dbReference type="InterPro" id="IPR000550">
    <property type="entry name" value="Hppk"/>
</dbReference>
<feature type="domain" description="7,8-dihydro-6-hydroxymethylpterin-pyrophosphokinase" evidence="13">
    <location>
        <begin position="101"/>
        <end position="112"/>
    </location>
</feature>
<accession>A0ABS4DZ78</accession>
<reference evidence="14 15" key="1">
    <citation type="submission" date="2021-03" db="EMBL/GenBank/DDBJ databases">
        <title>Genomic Encyclopedia of Type Strains, Phase IV (KMG-IV): sequencing the most valuable type-strain genomes for metagenomic binning, comparative biology and taxonomic classification.</title>
        <authorList>
            <person name="Goeker M."/>
        </authorList>
    </citation>
    <scope>NUCLEOTIDE SEQUENCE [LARGE SCALE GENOMIC DNA]</scope>
    <source>
        <strain evidence="14 15">DSM 21600</strain>
    </source>
</reference>
<dbReference type="Pfam" id="PF01288">
    <property type="entry name" value="HPPK"/>
    <property type="match status" value="1"/>
</dbReference>
<keyword evidence="9" id="KW-0289">Folate biosynthesis</keyword>
<evidence type="ECO:0000256" key="11">
    <source>
        <dbReference type="ARBA" id="ARBA00029766"/>
    </source>
</evidence>
<evidence type="ECO:0000256" key="6">
    <source>
        <dbReference type="ARBA" id="ARBA00022741"/>
    </source>
</evidence>
<evidence type="ECO:0000313" key="14">
    <source>
        <dbReference type="EMBL" id="MBP1850994.1"/>
    </source>
</evidence>
<evidence type="ECO:0000256" key="7">
    <source>
        <dbReference type="ARBA" id="ARBA00022777"/>
    </source>
</evidence>
<dbReference type="SUPFAM" id="SSF55083">
    <property type="entry name" value="6-hydroxymethyl-7,8-dihydropterin pyrophosphokinase, HPPK"/>
    <property type="match status" value="1"/>
</dbReference>
<keyword evidence="8" id="KW-0067">ATP-binding</keyword>
<protein>
    <recommendedName>
        <fullName evidence="4">2-amino-4-hydroxy-6-hydroxymethyldihydropteridine pyrophosphokinase</fullName>
        <ecNumber evidence="3">2.7.6.3</ecNumber>
    </recommendedName>
    <alternativeName>
        <fullName evidence="11">6-hydroxymethyl-7,8-dihydropterin pyrophosphokinase</fullName>
    </alternativeName>
    <alternativeName>
        <fullName evidence="12">7,8-dihydro-6-hydroxymethylpterin-pyrophosphokinase</fullName>
    </alternativeName>
</protein>
<evidence type="ECO:0000256" key="2">
    <source>
        <dbReference type="ARBA" id="ARBA00005810"/>
    </source>
</evidence>
<dbReference type="PROSITE" id="PS00794">
    <property type="entry name" value="HPPK"/>
    <property type="match status" value="1"/>
</dbReference>
<evidence type="ECO:0000256" key="12">
    <source>
        <dbReference type="ARBA" id="ARBA00033413"/>
    </source>
</evidence>
<keyword evidence="5 14" id="KW-0808">Transferase</keyword>
<dbReference type="EC" id="2.7.6.3" evidence="3"/>
<evidence type="ECO:0000256" key="3">
    <source>
        <dbReference type="ARBA" id="ARBA00013253"/>
    </source>
</evidence>
<organism evidence="14 15">
    <name type="scientific">Rhizobium halophytocola</name>
    <dbReference type="NCBI Taxonomy" id="735519"/>
    <lineage>
        <taxon>Bacteria</taxon>
        <taxon>Pseudomonadati</taxon>
        <taxon>Pseudomonadota</taxon>
        <taxon>Alphaproteobacteria</taxon>
        <taxon>Hyphomicrobiales</taxon>
        <taxon>Rhizobiaceae</taxon>
        <taxon>Rhizobium/Agrobacterium group</taxon>
        <taxon>Rhizobium</taxon>
    </lineage>
</organism>
<dbReference type="EMBL" id="JAGGJU010000006">
    <property type="protein sequence ID" value="MBP1850994.1"/>
    <property type="molecule type" value="Genomic_DNA"/>
</dbReference>
<keyword evidence="6" id="KW-0547">Nucleotide-binding</keyword>
<dbReference type="NCBIfam" id="TIGR01498">
    <property type="entry name" value="folK"/>
    <property type="match status" value="1"/>
</dbReference>
<evidence type="ECO:0000259" key="13">
    <source>
        <dbReference type="PROSITE" id="PS00794"/>
    </source>
</evidence>
<proteinExistence type="inferred from homology"/>
<keyword evidence="7" id="KW-0418">Kinase</keyword>
<dbReference type="RefSeq" id="WP_280923363.1">
    <property type="nucleotide sequence ID" value="NZ_JAGGJU010000006.1"/>
</dbReference>
<dbReference type="Proteomes" id="UP000759443">
    <property type="component" value="Unassembled WGS sequence"/>
</dbReference>
<dbReference type="PANTHER" id="PTHR43071:SF1">
    <property type="entry name" value="2-AMINO-4-HYDROXY-6-HYDROXYMETHYLDIHYDROPTERIDINE PYROPHOSPHOKINASE"/>
    <property type="match status" value="1"/>
</dbReference>
<evidence type="ECO:0000256" key="4">
    <source>
        <dbReference type="ARBA" id="ARBA00016218"/>
    </source>
</evidence>
<comment type="function">
    <text evidence="10">Catalyzes the transfer of pyrophosphate from adenosine triphosphate (ATP) to 6-hydroxymethyl-7,8-dihydropterin, an enzymatic step in folate biosynthesis pathway.</text>
</comment>
<evidence type="ECO:0000256" key="9">
    <source>
        <dbReference type="ARBA" id="ARBA00022909"/>
    </source>
</evidence>